<dbReference type="GO" id="GO:0006355">
    <property type="term" value="P:regulation of DNA-templated transcription"/>
    <property type="evidence" value="ECO:0007669"/>
    <property type="project" value="UniProtKB-UniRule"/>
</dbReference>
<keyword evidence="1" id="KW-0479">Metal-binding</keyword>
<accession>A0A445C0C0</accession>
<comment type="subcellular location">
    <subcellularLocation>
        <location evidence="1">Nucleus</location>
    </subcellularLocation>
</comment>
<dbReference type="PANTHER" id="PTHR31669:SF251">
    <property type="entry name" value="PROTEIN FAR1-RELATED SEQUENCE"/>
    <property type="match status" value="1"/>
</dbReference>
<reference evidence="3 4" key="1">
    <citation type="submission" date="2019-01" db="EMBL/GenBank/DDBJ databases">
        <title>Sequencing of cultivated peanut Arachis hypogaea provides insights into genome evolution and oil improvement.</title>
        <authorList>
            <person name="Chen X."/>
        </authorList>
    </citation>
    <scope>NUCLEOTIDE SEQUENCE [LARGE SCALE GENOMIC DNA]</scope>
    <source>
        <strain evidence="4">cv. Fuhuasheng</strain>
        <tissue evidence="3">Leaves</tissue>
    </source>
</reference>
<dbReference type="EMBL" id="SDMP01000008">
    <property type="protein sequence ID" value="RYR44322.1"/>
    <property type="molecule type" value="Genomic_DNA"/>
</dbReference>
<evidence type="ECO:0000259" key="2">
    <source>
        <dbReference type="Pfam" id="PF03101"/>
    </source>
</evidence>
<comment type="similarity">
    <text evidence="1">Belongs to the FHY3/FAR1 family.</text>
</comment>
<dbReference type="Proteomes" id="UP000289738">
    <property type="component" value="Chromosome A08"/>
</dbReference>
<keyword evidence="1" id="KW-0863">Zinc-finger</keyword>
<keyword evidence="4" id="KW-1185">Reference proteome</keyword>
<keyword evidence="1" id="KW-0539">Nucleus</keyword>
<gene>
    <name evidence="3" type="ORF">Ahy_A08g040677</name>
</gene>
<name>A0A445C0C0_ARAHY</name>
<evidence type="ECO:0000313" key="4">
    <source>
        <dbReference type="Proteomes" id="UP000289738"/>
    </source>
</evidence>
<sequence length="242" mass="28331">MEPSKVEEGLNGTCYDVEEATYVIMLENDDSQLSHEAQGFYSNYAKNVGFVTKIENINFDKSGKELRIPINQSIHCNQEGYQESRVKAVAQIKKITTTRCKQSVYYHEYRELSMHAKCAVEDNDENSLVQFVHEYDNMFGNKEQKDLEDDDADSKKVIPCTFNSTIVRQFQQEYTYSMFRKVQQKFRKKGDCLIRGVTREGDLFCVNVDDQYLLYGEYRYCTYGVHFDPSSYKVRCNCNMFE</sequence>
<comment type="caution">
    <text evidence="3">The sequence shown here is derived from an EMBL/GenBank/DDBJ whole genome shotgun (WGS) entry which is preliminary data.</text>
</comment>
<dbReference type="GO" id="GO:0005634">
    <property type="term" value="C:nucleus"/>
    <property type="evidence" value="ECO:0007669"/>
    <property type="project" value="UniProtKB-SubCell"/>
</dbReference>
<proteinExistence type="inferred from homology"/>
<dbReference type="AlphaFoldDB" id="A0A445C0C0"/>
<evidence type="ECO:0000256" key="1">
    <source>
        <dbReference type="RuleBase" id="RU367018"/>
    </source>
</evidence>
<dbReference type="Pfam" id="PF03101">
    <property type="entry name" value="FAR1"/>
    <property type="match status" value="1"/>
</dbReference>
<feature type="domain" description="FAR1" evidence="2">
    <location>
        <begin position="40"/>
        <end position="108"/>
    </location>
</feature>
<organism evidence="3 4">
    <name type="scientific">Arachis hypogaea</name>
    <name type="common">Peanut</name>
    <dbReference type="NCBI Taxonomy" id="3818"/>
    <lineage>
        <taxon>Eukaryota</taxon>
        <taxon>Viridiplantae</taxon>
        <taxon>Streptophyta</taxon>
        <taxon>Embryophyta</taxon>
        <taxon>Tracheophyta</taxon>
        <taxon>Spermatophyta</taxon>
        <taxon>Magnoliopsida</taxon>
        <taxon>eudicotyledons</taxon>
        <taxon>Gunneridae</taxon>
        <taxon>Pentapetalae</taxon>
        <taxon>rosids</taxon>
        <taxon>fabids</taxon>
        <taxon>Fabales</taxon>
        <taxon>Fabaceae</taxon>
        <taxon>Papilionoideae</taxon>
        <taxon>50 kb inversion clade</taxon>
        <taxon>dalbergioids sensu lato</taxon>
        <taxon>Dalbergieae</taxon>
        <taxon>Pterocarpus clade</taxon>
        <taxon>Arachis</taxon>
    </lineage>
</organism>
<dbReference type="GO" id="GO:0008270">
    <property type="term" value="F:zinc ion binding"/>
    <property type="evidence" value="ECO:0007669"/>
    <property type="project" value="UniProtKB-UniRule"/>
</dbReference>
<comment type="function">
    <text evidence="1">Putative transcription activator involved in regulating light control of development.</text>
</comment>
<dbReference type="InterPro" id="IPR031052">
    <property type="entry name" value="FHY3/FAR1"/>
</dbReference>
<dbReference type="PANTHER" id="PTHR31669">
    <property type="entry name" value="PROTEIN FAR1-RELATED SEQUENCE 10-RELATED"/>
    <property type="match status" value="1"/>
</dbReference>
<keyword evidence="1" id="KW-0862">Zinc</keyword>
<dbReference type="InterPro" id="IPR004330">
    <property type="entry name" value="FAR1_DNA_bnd_dom"/>
</dbReference>
<evidence type="ECO:0000313" key="3">
    <source>
        <dbReference type="EMBL" id="RYR44322.1"/>
    </source>
</evidence>
<protein>
    <recommendedName>
        <fullName evidence="1">Protein FAR1-RELATED SEQUENCE</fullName>
    </recommendedName>
</protein>